<dbReference type="InterPro" id="IPR005119">
    <property type="entry name" value="LysR_subst-bd"/>
</dbReference>
<dbReference type="SUPFAM" id="SSF46785">
    <property type="entry name" value="Winged helix' DNA-binding domain"/>
    <property type="match status" value="1"/>
</dbReference>
<dbReference type="Proteomes" id="UP000250369">
    <property type="component" value="Unassembled WGS sequence"/>
</dbReference>
<feature type="domain" description="HTH lysR-type" evidence="5">
    <location>
        <begin position="15"/>
        <end position="60"/>
    </location>
</feature>
<dbReference type="GO" id="GO:0000976">
    <property type="term" value="F:transcription cis-regulatory region binding"/>
    <property type="evidence" value="ECO:0007669"/>
    <property type="project" value="TreeGrafter"/>
</dbReference>
<protein>
    <submittedName>
        <fullName evidence="6">LysR family transcriptional regulator</fullName>
    </submittedName>
</protein>
<evidence type="ECO:0000259" key="5">
    <source>
        <dbReference type="PROSITE" id="PS50931"/>
    </source>
</evidence>
<dbReference type="GO" id="GO:0003700">
    <property type="term" value="F:DNA-binding transcription factor activity"/>
    <property type="evidence" value="ECO:0007669"/>
    <property type="project" value="InterPro"/>
</dbReference>
<proteinExistence type="inferred from homology"/>
<organism evidence="6 7">
    <name type="scientific">Paenibacillus contaminans</name>
    <dbReference type="NCBI Taxonomy" id="450362"/>
    <lineage>
        <taxon>Bacteria</taxon>
        <taxon>Bacillati</taxon>
        <taxon>Bacillota</taxon>
        <taxon>Bacilli</taxon>
        <taxon>Bacillales</taxon>
        <taxon>Paenibacillaceae</taxon>
        <taxon>Paenibacillus</taxon>
    </lineage>
</organism>
<dbReference type="InterPro" id="IPR036388">
    <property type="entry name" value="WH-like_DNA-bd_sf"/>
</dbReference>
<evidence type="ECO:0000313" key="7">
    <source>
        <dbReference type="Proteomes" id="UP000250369"/>
    </source>
</evidence>
<dbReference type="Pfam" id="PF00126">
    <property type="entry name" value="HTH_1"/>
    <property type="match status" value="1"/>
</dbReference>
<keyword evidence="3" id="KW-0238">DNA-binding</keyword>
<name>A0A329MEG0_9BACL</name>
<gene>
    <name evidence="6" type="ORF">DQG23_29530</name>
</gene>
<dbReference type="OrthoDB" id="9778774at2"/>
<comment type="similarity">
    <text evidence="1">Belongs to the LysR transcriptional regulatory family.</text>
</comment>
<dbReference type="InterPro" id="IPR000847">
    <property type="entry name" value="LysR_HTH_N"/>
</dbReference>
<dbReference type="Gene3D" id="3.40.190.290">
    <property type="match status" value="1"/>
</dbReference>
<dbReference type="Gene3D" id="1.10.10.10">
    <property type="entry name" value="Winged helix-like DNA-binding domain superfamily/Winged helix DNA-binding domain"/>
    <property type="match status" value="1"/>
</dbReference>
<dbReference type="EMBL" id="QMFB01000023">
    <property type="protein sequence ID" value="RAV15527.1"/>
    <property type="molecule type" value="Genomic_DNA"/>
</dbReference>
<comment type="caution">
    <text evidence="6">The sequence shown here is derived from an EMBL/GenBank/DDBJ whole genome shotgun (WGS) entry which is preliminary data.</text>
</comment>
<evidence type="ECO:0000256" key="3">
    <source>
        <dbReference type="ARBA" id="ARBA00023125"/>
    </source>
</evidence>
<dbReference type="SUPFAM" id="SSF53850">
    <property type="entry name" value="Periplasmic binding protein-like II"/>
    <property type="match status" value="1"/>
</dbReference>
<sequence>MIANMDWYRVFYFTAKAGSLSKAAELLFITQPAVSHSIKQLETKLGGALFFRTSKGVKLTAEGEVLFKYVEQAYRFVETAEKKIAEMHLLLAGELRIGASDTLCKHFLLPHLSDFHQEYPQVNIQVTNRTTRETVALLKEGQIDLGIVNLPLPSRDDQLNVQESIPLQDGFVAGERYKHLADNPLPLGQFRELPLIMLEQNSASRQYVDRFFLEHGILLRPEIELGSVDLLIDFARSGFGIACIIDNFIDTPASGGSALYRIVPEQPIPSRKIGLITLKDVPLSPAAKQLIALLPGG</sequence>
<dbReference type="Pfam" id="PF03466">
    <property type="entry name" value="LysR_substrate"/>
    <property type="match status" value="1"/>
</dbReference>
<dbReference type="PRINTS" id="PR00039">
    <property type="entry name" value="HTHLYSR"/>
</dbReference>
<accession>A0A329MEG0</accession>
<dbReference type="AlphaFoldDB" id="A0A329MEG0"/>
<keyword evidence="2" id="KW-0805">Transcription regulation</keyword>
<dbReference type="PROSITE" id="PS50931">
    <property type="entry name" value="HTH_LYSR"/>
    <property type="match status" value="1"/>
</dbReference>
<reference evidence="6 7" key="1">
    <citation type="journal article" date="2009" name="Int. J. Syst. Evol. Microbiol.">
        <title>Paenibacillus contaminans sp. nov., isolated from a contaminated laboratory plate.</title>
        <authorList>
            <person name="Chou J.H."/>
            <person name="Lee J.H."/>
            <person name="Lin M.C."/>
            <person name="Chang P.S."/>
            <person name="Arun A.B."/>
            <person name="Young C.C."/>
            <person name="Chen W.M."/>
        </authorList>
    </citation>
    <scope>NUCLEOTIDE SEQUENCE [LARGE SCALE GENOMIC DNA]</scope>
    <source>
        <strain evidence="6 7">CKOBP-6</strain>
    </source>
</reference>
<dbReference type="FunFam" id="1.10.10.10:FF:000001">
    <property type="entry name" value="LysR family transcriptional regulator"/>
    <property type="match status" value="1"/>
</dbReference>
<dbReference type="PANTHER" id="PTHR30126">
    <property type="entry name" value="HTH-TYPE TRANSCRIPTIONAL REGULATOR"/>
    <property type="match status" value="1"/>
</dbReference>
<evidence type="ECO:0000256" key="4">
    <source>
        <dbReference type="ARBA" id="ARBA00023163"/>
    </source>
</evidence>
<keyword evidence="7" id="KW-1185">Reference proteome</keyword>
<keyword evidence="4" id="KW-0804">Transcription</keyword>
<dbReference type="PANTHER" id="PTHR30126:SF64">
    <property type="entry name" value="HTH-TYPE TRANSCRIPTIONAL REGULATOR CITR"/>
    <property type="match status" value="1"/>
</dbReference>
<evidence type="ECO:0000313" key="6">
    <source>
        <dbReference type="EMBL" id="RAV15527.1"/>
    </source>
</evidence>
<dbReference type="CDD" id="cd05466">
    <property type="entry name" value="PBP2_LTTR_substrate"/>
    <property type="match status" value="1"/>
</dbReference>
<evidence type="ECO:0000256" key="1">
    <source>
        <dbReference type="ARBA" id="ARBA00009437"/>
    </source>
</evidence>
<dbReference type="InterPro" id="IPR036390">
    <property type="entry name" value="WH_DNA-bd_sf"/>
</dbReference>
<dbReference type="RefSeq" id="WP_113034646.1">
    <property type="nucleotide sequence ID" value="NZ_QMFB01000023.1"/>
</dbReference>
<evidence type="ECO:0000256" key="2">
    <source>
        <dbReference type="ARBA" id="ARBA00023015"/>
    </source>
</evidence>